<accession>A0AAE0LY42</accession>
<dbReference type="Proteomes" id="UP001283341">
    <property type="component" value="Unassembled WGS sequence"/>
</dbReference>
<evidence type="ECO:0000313" key="2">
    <source>
        <dbReference type="Proteomes" id="UP001283341"/>
    </source>
</evidence>
<dbReference type="EMBL" id="JAUEDM010000010">
    <property type="protein sequence ID" value="KAK3312002.1"/>
    <property type="molecule type" value="Genomic_DNA"/>
</dbReference>
<dbReference type="Gene3D" id="3.40.50.300">
    <property type="entry name" value="P-loop containing nucleotide triphosphate hydrolases"/>
    <property type="match status" value="1"/>
</dbReference>
<keyword evidence="2" id="KW-1185">Reference proteome</keyword>
<organism evidence="1 2">
    <name type="scientific">Apodospora peruviana</name>
    <dbReference type="NCBI Taxonomy" id="516989"/>
    <lineage>
        <taxon>Eukaryota</taxon>
        <taxon>Fungi</taxon>
        <taxon>Dikarya</taxon>
        <taxon>Ascomycota</taxon>
        <taxon>Pezizomycotina</taxon>
        <taxon>Sordariomycetes</taxon>
        <taxon>Sordariomycetidae</taxon>
        <taxon>Sordariales</taxon>
        <taxon>Lasiosphaeriaceae</taxon>
        <taxon>Apodospora</taxon>
    </lineage>
</organism>
<reference evidence="1" key="1">
    <citation type="journal article" date="2023" name="Mol. Phylogenet. Evol.">
        <title>Genome-scale phylogeny and comparative genomics of the fungal order Sordariales.</title>
        <authorList>
            <person name="Hensen N."/>
            <person name="Bonometti L."/>
            <person name="Westerberg I."/>
            <person name="Brannstrom I.O."/>
            <person name="Guillou S."/>
            <person name="Cros-Aarteil S."/>
            <person name="Calhoun S."/>
            <person name="Haridas S."/>
            <person name="Kuo A."/>
            <person name="Mondo S."/>
            <person name="Pangilinan J."/>
            <person name="Riley R."/>
            <person name="LaButti K."/>
            <person name="Andreopoulos B."/>
            <person name="Lipzen A."/>
            <person name="Chen C."/>
            <person name="Yan M."/>
            <person name="Daum C."/>
            <person name="Ng V."/>
            <person name="Clum A."/>
            <person name="Steindorff A."/>
            <person name="Ohm R.A."/>
            <person name="Martin F."/>
            <person name="Silar P."/>
            <person name="Natvig D.O."/>
            <person name="Lalanne C."/>
            <person name="Gautier V."/>
            <person name="Ament-Velasquez S.L."/>
            <person name="Kruys A."/>
            <person name="Hutchinson M.I."/>
            <person name="Powell A.J."/>
            <person name="Barry K."/>
            <person name="Miller A.N."/>
            <person name="Grigoriev I.V."/>
            <person name="Debuchy R."/>
            <person name="Gladieux P."/>
            <person name="Hiltunen Thoren M."/>
            <person name="Johannesson H."/>
        </authorList>
    </citation>
    <scope>NUCLEOTIDE SEQUENCE</scope>
    <source>
        <strain evidence="1">CBS 118394</strain>
    </source>
</reference>
<dbReference type="InterPro" id="IPR027417">
    <property type="entry name" value="P-loop_NTPase"/>
</dbReference>
<reference evidence="1" key="2">
    <citation type="submission" date="2023-06" db="EMBL/GenBank/DDBJ databases">
        <authorList>
            <consortium name="Lawrence Berkeley National Laboratory"/>
            <person name="Haridas S."/>
            <person name="Hensen N."/>
            <person name="Bonometti L."/>
            <person name="Westerberg I."/>
            <person name="Brannstrom I.O."/>
            <person name="Guillou S."/>
            <person name="Cros-Aarteil S."/>
            <person name="Calhoun S."/>
            <person name="Kuo A."/>
            <person name="Mondo S."/>
            <person name="Pangilinan J."/>
            <person name="Riley R."/>
            <person name="Labutti K."/>
            <person name="Andreopoulos B."/>
            <person name="Lipzen A."/>
            <person name="Chen C."/>
            <person name="Yanf M."/>
            <person name="Daum C."/>
            <person name="Ng V."/>
            <person name="Clum A."/>
            <person name="Steindorff A."/>
            <person name="Ohm R."/>
            <person name="Martin F."/>
            <person name="Silar P."/>
            <person name="Natvig D."/>
            <person name="Lalanne C."/>
            <person name="Gautier V."/>
            <person name="Ament-Velasquez S.L."/>
            <person name="Kruys A."/>
            <person name="Hutchinson M.I."/>
            <person name="Powell A.J."/>
            <person name="Barry K."/>
            <person name="Miller A.N."/>
            <person name="Grigoriev I.V."/>
            <person name="Debuchy R."/>
            <person name="Gladieux P."/>
            <person name="Thoren M.H."/>
            <person name="Johannesson H."/>
        </authorList>
    </citation>
    <scope>NUCLEOTIDE SEQUENCE</scope>
    <source>
        <strain evidence="1">CBS 118394</strain>
    </source>
</reference>
<sequence>MASPSRSPVLGQSQPRVKMCPPRNIKFSGRNNILEEMRKHLQESRSTEPAVVVLHGLPDVGKSQIAVQYVHQERDVYRVILFFGADSRPLLAEGFCCASVRLGLNTRPREFLGDKVAVLQKLKCLEVLWLVVFDGVNDPSVLSGAWPSVFSPEEGDECPLTQLHICPGNVKHNLGAFKLSWKAGGLPLEVVLMASWMCHRSLELEDFASSFGTRDITKEARAVRNSPENDNTTSI</sequence>
<evidence type="ECO:0008006" key="3">
    <source>
        <dbReference type="Google" id="ProtNLM"/>
    </source>
</evidence>
<name>A0AAE0LY42_9PEZI</name>
<evidence type="ECO:0000313" key="1">
    <source>
        <dbReference type="EMBL" id="KAK3312002.1"/>
    </source>
</evidence>
<gene>
    <name evidence="1" type="ORF">B0H66DRAFT_596159</name>
</gene>
<proteinExistence type="predicted"/>
<comment type="caution">
    <text evidence="1">The sequence shown here is derived from an EMBL/GenBank/DDBJ whole genome shotgun (WGS) entry which is preliminary data.</text>
</comment>
<dbReference type="SUPFAM" id="SSF52540">
    <property type="entry name" value="P-loop containing nucleoside triphosphate hydrolases"/>
    <property type="match status" value="1"/>
</dbReference>
<protein>
    <recommendedName>
        <fullName evidence="3">NB-ARC domain-containing protein</fullName>
    </recommendedName>
</protein>
<dbReference type="AlphaFoldDB" id="A0AAE0LY42"/>